<dbReference type="PANTHER" id="PTHR33266:SF1">
    <property type="entry name" value="F-BOX DOMAIN-CONTAINING PROTEIN"/>
    <property type="match status" value="1"/>
</dbReference>
<accession>A0A8H3DHA8</accession>
<dbReference type="PANTHER" id="PTHR33266">
    <property type="entry name" value="CHROMOSOME 15, WHOLE GENOME SHOTGUN SEQUENCE"/>
    <property type="match status" value="1"/>
</dbReference>
<sequence length="899" mass="100175">MSAPMDLDLQPDHFHPNSPESNSQLPFDAALFNASIIAAIEKHRSKKPADFMSSELLFYDDPIILLRILLKTILAECCMSDKDCKMHLAKYSSLAQELDRAYVSQEFAHLRHNPNMPLEQARSKVSGLTPSGSNPDLKSAFEVPYKGDTDKLFVNTLNYVRDSYAGASAAQRPYNWSIAVIQSSGMGKSRMVDEASNRIFTIPINIREHLPDDKKAYPPPDKDMRTFFEESRVKNDKQQQEDYMILLQVLFTMAREAAQNLTPDLEGKKRATKWANFLKEGQTEVKIGPNREAFYREVFTRAKQAIDTNEQRSHTNDKGVVVEENKRALRANDKKHLEENKQLVCNLEGSLRDSCAKLMEFIQPSQSAGNACFVYFDEAHSLTEGVQDPSPNKKHKRSAYHNLGTVLSKLTDYRIFFIFLSTNSRLEGFAPPPSHYPSDRVTLGSELIPPFTELPFDIYENEVLQGVVDDVGALTLESVCATKAMVGFGRTLWYAQREIKPEKNIFEFALDKLTASGLGGDDSLLAALGVRVGITFDKTNHASYSTESRLVESHLRIVYSIPRHRGFMHTGSPSEPVVAEAASRYLNGPGLDITQVGPQRLSVELERGLLARGERGELAGRLLVTVAHDIALKSRPKSNEHEPQFHRPIPVLDFLRALFHLSHHKRILEAEPVAPPGGSVPVPLQTAFSKSFVCFSHFALAGDSEMLSASALATALVRGMALQAKDGQESIDAVIPVHMGSLDVPISPKTTSAINLQFKNRKTAGECHVIRSISVPNPEMPVISILFEFGVTKPGSDAVAIDRNLHRETRNKTIHRDHRHYQINAYGCNSAVFRVIQPETESQYQAILGAQSILTDFPRKDNKENRDALMAMKPTFSGGRQIAAYSNLLYNGNGKGGFR</sequence>
<comment type="caution">
    <text evidence="2">The sequence shown here is derived from an EMBL/GenBank/DDBJ whole genome shotgun (WGS) entry which is preliminary data.</text>
</comment>
<gene>
    <name evidence="2" type="ORF">RDB_LOCUS160360</name>
</gene>
<proteinExistence type="predicted"/>
<evidence type="ECO:0000256" key="1">
    <source>
        <dbReference type="SAM" id="MobiDB-lite"/>
    </source>
</evidence>
<organism evidence="2 3">
    <name type="scientific">Rhizoctonia solani</name>
    <dbReference type="NCBI Taxonomy" id="456999"/>
    <lineage>
        <taxon>Eukaryota</taxon>
        <taxon>Fungi</taxon>
        <taxon>Dikarya</taxon>
        <taxon>Basidiomycota</taxon>
        <taxon>Agaricomycotina</taxon>
        <taxon>Agaricomycetes</taxon>
        <taxon>Cantharellales</taxon>
        <taxon>Ceratobasidiaceae</taxon>
        <taxon>Rhizoctonia</taxon>
    </lineage>
</organism>
<evidence type="ECO:0008006" key="4">
    <source>
        <dbReference type="Google" id="ProtNLM"/>
    </source>
</evidence>
<protein>
    <recommendedName>
        <fullName evidence="4">G2/mitotic-specific cyclin cdc13</fullName>
    </recommendedName>
</protein>
<reference evidence="2" key="1">
    <citation type="submission" date="2021-01" db="EMBL/GenBank/DDBJ databases">
        <authorList>
            <person name="Kaushik A."/>
        </authorList>
    </citation>
    <scope>NUCLEOTIDE SEQUENCE</scope>
    <source>
        <strain evidence="2">AG4-RS23</strain>
    </source>
</reference>
<evidence type="ECO:0000313" key="3">
    <source>
        <dbReference type="Proteomes" id="UP000663861"/>
    </source>
</evidence>
<dbReference type="EMBL" id="CAJMWY010004198">
    <property type="protein sequence ID" value="CAE6523550.1"/>
    <property type="molecule type" value="Genomic_DNA"/>
</dbReference>
<dbReference type="AlphaFoldDB" id="A0A8H3DHA8"/>
<feature type="region of interest" description="Disordered" evidence="1">
    <location>
        <begin position="1"/>
        <end position="22"/>
    </location>
</feature>
<evidence type="ECO:0000313" key="2">
    <source>
        <dbReference type="EMBL" id="CAE6523550.1"/>
    </source>
</evidence>
<name>A0A8H3DHA8_9AGAM</name>
<dbReference type="Proteomes" id="UP000663861">
    <property type="component" value="Unassembled WGS sequence"/>
</dbReference>